<dbReference type="InterPro" id="IPR019606">
    <property type="entry name" value="GerMN"/>
</dbReference>
<organism evidence="3 4">
    <name type="scientific">Syntrophorhabdus aromaticivorans</name>
    <dbReference type="NCBI Taxonomy" id="328301"/>
    <lineage>
        <taxon>Bacteria</taxon>
        <taxon>Pseudomonadati</taxon>
        <taxon>Thermodesulfobacteriota</taxon>
        <taxon>Syntrophorhabdia</taxon>
        <taxon>Syntrophorhabdales</taxon>
        <taxon>Syntrophorhabdaceae</taxon>
        <taxon>Syntrophorhabdus</taxon>
    </lineage>
</organism>
<evidence type="ECO:0000259" key="2">
    <source>
        <dbReference type="SMART" id="SM00909"/>
    </source>
</evidence>
<feature type="domain" description="GerMN" evidence="2">
    <location>
        <begin position="94"/>
        <end position="178"/>
    </location>
</feature>
<feature type="transmembrane region" description="Helical" evidence="1">
    <location>
        <begin position="28"/>
        <end position="50"/>
    </location>
</feature>
<protein>
    <submittedName>
        <fullName evidence="3">GerMN domain-containing protein</fullName>
    </submittedName>
</protein>
<comment type="caution">
    <text evidence="3">The sequence shown here is derived from an EMBL/GenBank/DDBJ whole genome shotgun (WGS) entry which is preliminary data.</text>
</comment>
<evidence type="ECO:0000313" key="3">
    <source>
        <dbReference type="EMBL" id="NLW36755.1"/>
    </source>
</evidence>
<keyword evidence="1" id="KW-0472">Membrane</keyword>
<dbReference type="STRING" id="909663.GCA_000512235_01818"/>
<dbReference type="Pfam" id="PF10646">
    <property type="entry name" value="Germane"/>
    <property type="match status" value="1"/>
</dbReference>
<reference evidence="3" key="2">
    <citation type="submission" date="2020-01" db="EMBL/GenBank/DDBJ databases">
        <authorList>
            <person name="Campanaro S."/>
        </authorList>
    </citation>
    <scope>NUCLEOTIDE SEQUENCE</scope>
    <source>
        <strain evidence="3">AS06rmzACSIP_7</strain>
    </source>
</reference>
<dbReference type="EMBL" id="JAAYEE010000291">
    <property type="protein sequence ID" value="NLW36755.1"/>
    <property type="molecule type" value="Genomic_DNA"/>
</dbReference>
<keyword evidence="1" id="KW-1133">Transmembrane helix</keyword>
<evidence type="ECO:0000313" key="4">
    <source>
        <dbReference type="Proteomes" id="UP000777265"/>
    </source>
</evidence>
<keyword evidence="1" id="KW-0812">Transmembrane</keyword>
<proteinExistence type="predicted"/>
<reference evidence="3" key="1">
    <citation type="journal article" date="2020" name="Biotechnol. Biofuels">
        <title>New insights from the biogas microbiome by comprehensive genome-resolved metagenomics of nearly 1600 species originating from multiple anaerobic digesters.</title>
        <authorList>
            <person name="Campanaro S."/>
            <person name="Treu L."/>
            <person name="Rodriguez-R L.M."/>
            <person name="Kovalovszki A."/>
            <person name="Ziels R.M."/>
            <person name="Maus I."/>
            <person name="Zhu X."/>
            <person name="Kougias P.G."/>
            <person name="Basile A."/>
            <person name="Luo G."/>
            <person name="Schluter A."/>
            <person name="Konstantinidis K.T."/>
            <person name="Angelidaki I."/>
        </authorList>
    </citation>
    <scope>NUCLEOTIDE SEQUENCE</scope>
    <source>
        <strain evidence="3">AS06rmzACSIP_7</strain>
    </source>
</reference>
<evidence type="ECO:0000256" key="1">
    <source>
        <dbReference type="SAM" id="Phobius"/>
    </source>
</evidence>
<dbReference type="AlphaFoldDB" id="A0A351TZJ0"/>
<dbReference type="Proteomes" id="UP000777265">
    <property type="component" value="Unassembled WGS sequence"/>
</dbReference>
<name>A0A351TZJ0_9BACT</name>
<sequence length="198" mass="22112">MRRGTINLKDVENLAAGTPKKRINYKRITLVCLPLIIVTASIVVFFKYMAGTPPEKPVVRTEKATVSLFIPGDNGRLVEKAVEINNSGTYKEKADLILGELKKTRCLPEGVMLKELTMDSSGTMYLNFSKDLISSTGAGNSIDEITTVYAITNSFLASFRNARKVRFLVDWQPIHTLHGIVSTFLPIEFNKQITEEQK</sequence>
<accession>A0A351TZJ0</accession>
<gene>
    <name evidence="3" type="ORF">GXY80_14960</name>
</gene>
<dbReference type="SMART" id="SM00909">
    <property type="entry name" value="Germane"/>
    <property type="match status" value="1"/>
</dbReference>